<dbReference type="PANTHER" id="PTHR24422:SF21">
    <property type="entry name" value="CHEMOTAXIS PROTEIN METHYLTRANSFERASE 1"/>
    <property type="match status" value="1"/>
</dbReference>
<dbReference type="InterPro" id="IPR036804">
    <property type="entry name" value="CheR_N_sf"/>
</dbReference>
<feature type="binding site" evidence="6">
    <location>
        <position position="77"/>
    </location>
    <ligand>
        <name>S-adenosyl-L-methionine</name>
        <dbReference type="ChEBI" id="CHEBI:59789"/>
    </ligand>
</feature>
<dbReference type="SUPFAM" id="SSF47757">
    <property type="entry name" value="Chemotaxis receptor methyltransferase CheR, N-terminal domain"/>
    <property type="match status" value="1"/>
</dbReference>
<dbReference type="EC" id="2.1.1.80" evidence="5"/>
<evidence type="ECO:0000256" key="3">
    <source>
        <dbReference type="ARBA" id="ARBA00022679"/>
    </source>
</evidence>
<dbReference type="InterPro" id="IPR026024">
    <property type="entry name" value="Chemotaxis_MeTrfase_CheR"/>
</dbReference>
<dbReference type="InterPro" id="IPR000780">
    <property type="entry name" value="CheR_MeTrfase"/>
</dbReference>
<keyword evidence="9" id="KW-1185">Reference proteome</keyword>
<evidence type="ECO:0000259" key="7">
    <source>
        <dbReference type="PROSITE" id="PS50123"/>
    </source>
</evidence>
<comment type="caution">
    <text evidence="8">The sequence shown here is derived from an EMBL/GenBank/DDBJ whole genome shotgun (WGS) entry which is preliminary data.</text>
</comment>
<dbReference type="InterPro" id="IPR029063">
    <property type="entry name" value="SAM-dependent_MTases_sf"/>
</dbReference>
<keyword evidence="2 5" id="KW-0489">Methyltransferase</keyword>
<feature type="binding site" evidence="6">
    <location>
        <position position="141"/>
    </location>
    <ligand>
        <name>S-adenosyl-L-methionine</name>
        <dbReference type="ChEBI" id="CHEBI:59789"/>
    </ligand>
</feature>
<dbReference type="Gene3D" id="1.10.155.10">
    <property type="entry name" value="Chemotaxis receptor methyltransferase CheR, N-terminal domain"/>
    <property type="match status" value="1"/>
</dbReference>
<proteinExistence type="predicted"/>
<organism evidence="8 9">
    <name type="scientific">Sneathiella litorea</name>
    <dbReference type="NCBI Taxonomy" id="2606216"/>
    <lineage>
        <taxon>Bacteria</taxon>
        <taxon>Pseudomonadati</taxon>
        <taxon>Pseudomonadota</taxon>
        <taxon>Alphaproteobacteria</taxon>
        <taxon>Sneathiellales</taxon>
        <taxon>Sneathiellaceae</taxon>
        <taxon>Sneathiella</taxon>
    </lineage>
</organism>
<accession>A0A6L8W4Z3</accession>
<evidence type="ECO:0000256" key="2">
    <source>
        <dbReference type="ARBA" id="ARBA00022603"/>
    </source>
</evidence>
<dbReference type="SUPFAM" id="SSF53335">
    <property type="entry name" value="S-adenosyl-L-methionine-dependent methyltransferases"/>
    <property type="match status" value="1"/>
</dbReference>
<sequence length="283" mass="31753">MNSQDFQLFSNIVKSRSGLVLTEEKVYLLESRLVPLARRRGLENLEALADEVRRSNDEHLLEEITEAMTTNETFFFRDTKPFDTFRDAVLPQLLKQRAAKKSLRIWTAACSTGQEPYSIAMLLKEEAAKMAGWRVEIMATDISREVLEKAKAGLYSQFEVQRGLPIQLLMKHFHQVGEMWQIDSSIRAMVKFQPKNLLEDLGSVGQFDVIFCRNVLIYFDQITKSKVLKEIHKALADDGALFLGGAETVLGICDSFKPIDGQRGVYTSADGGLTAAPQANSAA</sequence>
<dbReference type="PANTHER" id="PTHR24422">
    <property type="entry name" value="CHEMOTAXIS PROTEIN METHYLTRANSFERASE"/>
    <property type="match status" value="1"/>
</dbReference>
<feature type="binding site" evidence="6">
    <location>
        <position position="73"/>
    </location>
    <ligand>
        <name>S-adenosyl-L-methionine</name>
        <dbReference type="ChEBI" id="CHEBI:59789"/>
    </ligand>
</feature>
<dbReference type="EMBL" id="WTUW01000001">
    <property type="protein sequence ID" value="MZR30186.1"/>
    <property type="molecule type" value="Genomic_DNA"/>
</dbReference>
<name>A0A6L8W4Z3_9PROT</name>
<dbReference type="GO" id="GO:0032259">
    <property type="term" value="P:methylation"/>
    <property type="evidence" value="ECO:0007669"/>
    <property type="project" value="UniProtKB-KW"/>
</dbReference>
<evidence type="ECO:0000256" key="6">
    <source>
        <dbReference type="PIRSR" id="PIRSR000410-1"/>
    </source>
</evidence>
<feature type="binding site" evidence="6">
    <location>
        <position position="71"/>
    </location>
    <ligand>
        <name>S-adenosyl-L-methionine</name>
        <dbReference type="ChEBI" id="CHEBI:59789"/>
    </ligand>
</feature>
<dbReference type="Pfam" id="PF03705">
    <property type="entry name" value="CheR_N"/>
    <property type="match status" value="1"/>
</dbReference>
<dbReference type="InterPro" id="IPR022642">
    <property type="entry name" value="CheR_C"/>
</dbReference>
<dbReference type="InterPro" id="IPR022641">
    <property type="entry name" value="CheR_N"/>
</dbReference>
<feature type="binding site" evidence="6">
    <location>
        <position position="115"/>
    </location>
    <ligand>
        <name>S-adenosyl-L-methionine</name>
        <dbReference type="ChEBI" id="CHEBI:59789"/>
    </ligand>
</feature>
<dbReference type="Pfam" id="PF01739">
    <property type="entry name" value="CheR"/>
    <property type="match status" value="1"/>
</dbReference>
<gene>
    <name evidence="8" type="ORF">GQE98_05995</name>
</gene>
<dbReference type="PIRSF" id="PIRSF000410">
    <property type="entry name" value="CheR"/>
    <property type="match status" value="1"/>
</dbReference>
<comment type="function">
    <text evidence="5">Methylation of the membrane-bound methyl-accepting chemotaxis proteins (MCP) to form gamma-glutamyl methyl ester residues in MCP.</text>
</comment>
<evidence type="ECO:0000256" key="5">
    <source>
        <dbReference type="PIRNR" id="PIRNR000410"/>
    </source>
</evidence>
<keyword evidence="3 5" id="KW-0808">Transferase</keyword>
<protein>
    <recommendedName>
        <fullName evidence="5">Chemotaxis protein methyltransferase</fullName>
        <ecNumber evidence="5">2.1.1.80</ecNumber>
    </recommendedName>
</protein>
<comment type="catalytic activity">
    <reaction evidence="1 5">
        <text>L-glutamyl-[protein] + S-adenosyl-L-methionine = [protein]-L-glutamate 5-O-methyl ester + S-adenosyl-L-homocysteine</text>
        <dbReference type="Rhea" id="RHEA:24452"/>
        <dbReference type="Rhea" id="RHEA-COMP:10208"/>
        <dbReference type="Rhea" id="RHEA-COMP:10311"/>
        <dbReference type="ChEBI" id="CHEBI:29973"/>
        <dbReference type="ChEBI" id="CHEBI:57856"/>
        <dbReference type="ChEBI" id="CHEBI:59789"/>
        <dbReference type="ChEBI" id="CHEBI:82795"/>
        <dbReference type="EC" id="2.1.1.80"/>
    </reaction>
</comment>
<dbReference type="InterPro" id="IPR050903">
    <property type="entry name" value="Bact_Chemotaxis_MeTrfase"/>
</dbReference>
<dbReference type="Proteomes" id="UP000476030">
    <property type="component" value="Unassembled WGS sequence"/>
</dbReference>
<reference evidence="8 9" key="1">
    <citation type="submission" date="2019-12" db="EMBL/GenBank/DDBJ databases">
        <title>Snethiella sp. nov. sp. isolated from sea sand.</title>
        <authorList>
            <person name="Kim J."/>
            <person name="Jeong S.E."/>
            <person name="Jung H.S."/>
            <person name="Jeon C.O."/>
        </authorList>
    </citation>
    <scope>NUCLEOTIDE SEQUENCE [LARGE SCALE GENOMIC DNA]</scope>
    <source>
        <strain evidence="8 9">DP05</strain>
    </source>
</reference>
<dbReference type="AlphaFoldDB" id="A0A6L8W4Z3"/>
<evidence type="ECO:0000256" key="4">
    <source>
        <dbReference type="ARBA" id="ARBA00022691"/>
    </source>
</evidence>
<dbReference type="GO" id="GO:0008983">
    <property type="term" value="F:protein-glutamate O-methyltransferase activity"/>
    <property type="evidence" value="ECO:0007669"/>
    <property type="project" value="UniProtKB-EC"/>
</dbReference>
<evidence type="ECO:0000313" key="8">
    <source>
        <dbReference type="EMBL" id="MZR30186.1"/>
    </source>
</evidence>
<dbReference type="Gene3D" id="3.40.50.150">
    <property type="entry name" value="Vaccinia Virus protein VP39"/>
    <property type="match status" value="1"/>
</dbReference>
<evidence type="ECO:0000256" key="1">
    <source>
        <dbReference type="ARBA" id="ARBA00001541"/>
    </source>
</evidence>
<feature type="binding site" evidence="6">
    <location>
        <begin position="213"/>
        <end position="214"/>
    </location>
    <ligand>
        <name>S-adenosyl-L-methionine</name>
        <dbReference type="ChEBI" id="CHEBI:59789"/>
    </ligand>
</feature>
<feature type="binding site" evidence="6">
    <location>
        <begin position="196"/>
        <end position="197"/>
    </location>
    <ligand>
        <name>S-adenosyl-L-methionine</name>
        <dbReference type="ChEBI" id="CHEBI:59789"/>
    </ligand>
</feature>
<evidence type="ECO:0000313" key="9">
    <source>
        <dbReference type="Proteomes" id="UP000476030"/>
    </source>
</evidence>
<dbReference type="RefSeq" id="WP_161314706.1">
    <property type="nucleotide sequence ID" value="NZ_WTUW01000001.1"/>
</dbReference>
<dbReference type="SMART" id="SM00138">
    <property type="entry name" value="MeTrc"/>
    <property type="match status" value="1"/>
</dbReference>
<dbReference type="PRINTS" id="PR00996">
    <property type="entry name" value="CHERMTFRASE"/>
</dbReference>
<dbReference type="PROSITE" id="PS50123">
    <property type="entry name" value="CHER"/>
    <property type="match status" value="1"/>
</dbReference>
<feature type="domain" description="CheR-type methyltransferase" evidence="7">
    <location>
        <begin position="1"/>
        <end position="257"/>
    </location>
</feature>
<keyword evidence="4 5" id="KW-0949">S-adenosyl-L-methionine</keyword>